<keyword evidence="3" id="KW-1185">Reference proteome</keyword>
<accession>A0A267HSL2</accession>
<protein>
    <recommendedName>
        <fullName evidence="4">DUF2812 domain-containing protein</fullName>
    </recommendedName>
</protein>
<feature type="transmembrane region" description="Helical" evidence="1">
    <location>
        <begin position="148"/>
        <end position="177"/>
    </location>
</feature>
<keyword evidence="1" id="KW-0812">Transmembrane</keyword>
<gene>
    <name evidence="2" type="ORF">AKL21_04940</name>
</gene>
<evidence type="ECO:0008006" key="4">
    <source>
        <dbReference type="Google" id="ProtNLM"/>
    </source>
</evidence>
<dbReference type="AlphaFoldDB" id="A0A267HSL2"/>
<dbReference type="EMBL" id="LHUG01000004">
    <property type="protein sequence ID" value="PAB01351.1"/>
    <property type="molecule type" value="Genomic_DNA"/>
</dbReference>
<dbReference type="RefSeq" id="WP_095006284.1">
    <property type="nucleotide sequence ID" value="NZ_LHUG01000004.1"/>
</dbReference>
<keyword evidence="1" id="KW-1133">Transmembrane helix</keyword>
<dbReference type="InterPro" id="IPR021359">
    <property type="entry name" value="DUF2812"/>
</dbReference>
<feature type="transmembrane region" description="Helical" evidence="1">
    <location>
        <begin position="121"/>
        <end position="142"/>
    </location>
</feature>
<evidence type="ECO:0000313" key="2">
    <source>
        <dbReference type="EMBL" id="PAB01351.1"/>
    </source>
</evidence>
<keyword evidence="1" id="KW-0472">Membrane</keyword>
<dbReference type="Pfam" id="PF11193">
    <property type="entry name" value="DUF2812"/>
    <property type="match status" value="1"/>
</dbReference>
<evidence type="ECO:0000256" key="1">
    <source>
        <dbReference type="SAM" id="Phobius"/>
    </source>
</evidence>
<reference evidence="2 3" key="1">
    <citation type="submission" date="2015-08" db="EMBL/GenBank/DDBJ databases">
        <title>Enterococcus genome sequence.</title>
        <authorList>
            <person name="Acedo J.Z."/>
            <person name="Vederas J.C."/>
        </authorList>
    </citation>
    <scope>NUCLEOTIDE SEQUENCE [LARGE SCALE GENOMIC DNA]</scope>
    <source>
        <strain evidence="2 3">49</strain>
    </source>
</reference>
<comment type="caution">
    <text evidence="2">The sequence shown here is derived from an EMBL/GenBank/DDBJ whole genome shotgun (WGS) entry which is preliminary data.</text>
</comment>
<organism evidence="2 3">
    <name type="scientific">Enterococcus canintestini</name>
    <dbReference type="NCBI Taxonomy" id="317010"/>
    <lineage>
        <taxon>Bacteria</taxon>
        <taxon>Bacillati</taxon>
        <taxon>Bacillota</taxon>
        <taxon>Bacilli</taxon>
        <taxon>Lactobacillales</taxon>
        <taxon>Enterococcaceae</taxon>
        <taxon>Enterococcus</taxon>
    </lineage>
</organism>
<sequence length="220" mass="25466">MRIGNRKYLLSLGVAFYPEKEMLRLNQQAQLGWHFVKMNVFGLLVFQKAAPQNLFYAVDYFAGPKEELADYLALYASSGWNHVTTFGKRYCYFVSTNNSIPIFTDEQSYRSRILQEWQQQLLRSLWATLLGIIFYFCGKIIFGSDLVTWPLLFLAATLLLASFPVIFLMCMLTTKLIYQKRTAYYKQPLKFAKKQNIIRDTLILMILGGLFGALLAFIVI</sequence>
<proteinExistence type="predicted"/>
<evidence type="ECO:0000313" key="3">
    <source>
        <dbReference type="Proteomes" id="UP000216797"/>
    </source>
</evidence>
<dbReference type="Proteomes" id="UP000216797">
    <property type="component" value="Unassembled WGS sequence"/>
</dbReference>
<name>A0A267HSL2_9ENTE</name>
<feature type="transmembrane region" description="Helical" evidence="1">
    <location>
        <begin position="197"/>
        <end position="219"/>
    </location>
</feature>